<keyword evidence="4" id="KW-1185">Reference proteome</keyword>
<sequence>MLERISVHFRPEEKPFLQRVEEWLERATRQHRIEVTHFLNPRQANILQIVGRTVGDANIGTFGGPVFAERVRAVIVPSYSQPELADARLAAIRMHVAGNGKMLGHGDYLGALLGAGIVREKIGDIYVREDGCDVIVAEELVAYFLQQMSGVGRFPVELAQIPLSQVLAKEPETDTRTVTVASMRLDAVASEGFRISRGKMAETIRSGACQLNWQVTTDPSQDVFAGDVISVRGLGRMRILELGEQRSKKGRLFVTIGNYV</sequence>
<dbReference type="PANTHER" id="PTHR13633:SF3">
    <property type="entry name" value="MITOCHONDRIAL TRANSCRIPTION RESCUE FACTOR 1"/>
    <property type="match status" value="1"/>
</dbReference>
<proteinExistence type="predicted"/>
<reference evidence="3" key="1">
    <citation type="submission" date="2021-12" db="EMBL/GenBank/DDBJ databases">
        <title>Alicyclobacillaceae gen. nov., sp. nov., isolated from chalcocite enrichment system.</title>
        <authorList>
            <person name="Jiang Z."/>
        </authorList>
    </citation>
    <scope>NUCLEOTIDE SEQUENCE</scope>
    <source>
        <strain evidence="3">MYW30-H2</strain>
    </source>
</reference>
<dbReference type="InterPro" id="IPR040591">
    <property type="entry name" value="RqcP2_RBD"/>
</dbReference>
<evidence type="ECO:0000313" key="4">
    <source>
        <dbReference type="Proteomes" id="UP000830167"/>
    </source>
</evidence>
<dbReference type="Pfam" id="PF01479">
    <property type="entry name" value="S4"/>
    <property type="match status" value="1"/>
</dbReference>
<protein>
    <submittedName>
        <fullName evidence="3">YlmH/Sll1252 family protein</fullName>
    </submittedName>
</protein>
<keyword evidence="1" id="KW-0694">RNA-binding</keyword>
<dbReference type="PROSITE" id="PS50889">
    <property type="entry name" value="S4"/>
    <property type="match status" value="1"/>
</dbReference>
<dbReference type="SMART" id="SM00363">
    <property type="entry name" value="S4"/>
    <property type="match status" value="1"/>
</dbReference>
<evidence type="ECO:0000313" key="3">
    <source>
        <dbReference type="EMBL" id="UOF89171.1"/>
    </source>
</evidence>
<organism evidence="3 4">
    <name type="scientific">Fodinisporobacter ferrooxydans</name>
    <dbReference type="NCBI Taxonomy" id="2901836"/>
    <lineage>
        <taxon>Bacteria</taxon>
        <taxon>Bacillati</taxon>
        <taxon>Bacillota</taxon>
        <taxon>Bacilli</taxon>
        <taxon>Bacillales</taxon>
        <taxon>Alicyclobacillaceae</taxon>
        <taxon>Fodinisporobacter</taxon>
    </lineage>
</organism>
<name>A0ABY4CF66_9BACL</name>
<dbReference type="Pfam" id="PF21278">
    <property type="entry name" value="YlmH_1st"/>
    <property type="match status" value="1"/>
</dbReference>
<accession>A0ABY4CF66</accession>
<dbReference type="SUPFAM" id="SSF55174">
    <property type="entry name" value="Alpha-L RNA-binding motif"/>
    <property type="match status" value="1"/>
</dbReference>
<dbReference type="Gene3D" id="3.10.290.10">
    <property type="entry name" value="RNA-binding S4 domain"/>
    <property type="match status" value="1"/>
</dbReference>
<dbReference type="InterPro" id="IPR012677">
    <property type="entry name" value="Nucleotide-bd_a/b_plait_sf"/>
</dbReference>
<dbReference type="CDD" id="cd00165">
    <property type="entry name" value="S4"/>
    <property type="match status" value="1"/>
</dbReference>
<dbReference type="PANTHER" id="PTHR13633">
    <property type="entry name" value="MITOCHONDRIAL TRANSCRIPTION RESCUE FACTOR 1"/>
    <property type="match status" value="1"/>
</dbReference>
<dbReference type="Pfam" id="PF17774">
    <property type="entry name" value="YlmH_RBD"/>
    <property type="match status" value="1"/>
</dbReference>
<dbReference type="Gene3D" id="3.30.70.330">
    <property type="match status" value="1"/>
</dbReference>
<gene>
    <name evidence="3" type="ORF">LSG31_14765</name>
</gene>
<dbReference type="RefSeq" id="WP_347435853.1">
    <property type="nucleotide sequence ID" value="NZ_CP089291.1"/>
</dbReference>
<dbReference type="InterPro" id="IPR036986">
    <property type="entry name" value="S4_RNA-bd_sf"/>
</dbReference>
<evidence type="ECO:0000256" key="1">
    <source>
        <dbReference type="PROSITE-ProRule" id="PRU00182"/>
    </source>
</evidence>
<feature type="domain" description="RNA-binding S4" evidence="2">
    <location>
        <begin position="183"/>
        <end position="245"/>
    </location>
</feature>
<dbReference type="InterPro" id="IPR048443">
    <property type="entry name" value="RqcP2_N"/>
</dbReference>
<dbReference type="EMBL" id="CP089291">
    <property type="protein sequence ID" value="UOF89171.1"/>
    <property type="molecule type" value="Genomic_DNA"/>
</dbReference>
<dbReference type="Proteomes" id="UP000830167">
    <property type="component" value="Chromosome"/>
</dbReference>
<evidence type="ECO:0000259" key="2">
    <source>
        <dbReference type="SMART" id="SM00363"/>
    </source>
</evidence>
<dbReference type="InterPro" id="IPR002942">
    <property type="entry name" value="S4_RNA-bd"/>
</dbReference>
<dbReference type="Gene3D" id="3.30.1370.160">
    <property type="match status" value="1"/>
</dbReference>